<evidence type="ECO:0000256" key="3">
    <source>
        <dbReference type="ARBA" id="ARBA00022898"/>
    </source>
</evidence>
<keyword evidence="4" id="KW-0456">Lyase</keyword>
<accession>A0A0F9TZ60</accession>
<protein>
    <recommendedName>
        <fullName evidence="5">Tryptophan synthase beta chain-like PALP domain-containing protein</fullName>
    </recommendedName>
</protein>
<dbReference type="GO" id="GO:0006565">
    <property type="term" value="P:L-serine catabolic process"/>
    <property type="evidence" value="ECO:0007669"/>
    <property type="project" value="TreeGrafter"/>
</dbReference>
<dbReference type="Pfam" id="PF00291">
    <property type="entry name" value="PALP"/>
    <property type="match status" value="1"/>
</dbReference>
<dbReference type="FunFam" id="3.40.50.1100:FF:000005">
    <property type="entry name" value="Threonine dehydratase catabolic"/>
    <property type="match status" value="1"/>
</dbReference>
<dbReference type="GO" id="GO:0009097">
    <property type="term" value="P:isoleucine biosynthetic process"/>
    <property type="evidence" value="ECO:0007669"/>
    <property type="project" value="TreeGrafter"/>
</dbReference>
<comment type="similarity">
    <text evidence="2">Belongs to the serine/threonine dehydratase family.</text>
</comment>
<dbReference type="SUPFAM" id="SSF53686">
    <property type="entry name" value="Tryptophan synthase beta subunit-like PLP-dependent enzymes"/>
    <property type="match status" value="1"/>
</dbReference>
<evidence type="ECO:0000256" key="1">
    <source>
        <dbReference type="ARBA" id="ARBA00001933"/>
    </source>
</evidence>
<keyword evidence="3" id="KW-0663">Pyridoxal phosphate</keyword>
<dbReference type="GO" id="GO:0003941">
    <property type="term" value="F:L-serine ammonia-lyase activity"/>
    <property type="evidence" value="ECO:0007669"/>
    <property type="project" value="TreeGrafter"/>
</dbReference>
<evidence type="ECO:0000259" key="5">
    <source>
        <dbReference type="Pfam" id="PF00291"/>
    </source>
</evidence>
<dbReference type="PANTHER" id="PTHR48078">
    <property type="entry name" value="THREONINE DEHYDRATASE, MITOCHONDRIAL-RELATED"/>
    <property type="match status" value="1"/>
</dbReference>
<name>A0A0F9TZ60_9ZZZZ</name>
<dbReference type="InterPro" id="IPR001926">
    <property type="entry name" value="TrpB-like_PALP"/>
</dbReference>
<dbReference type="InterPro" id="IPR036052">
    <property type="entry name" value="TrpB-like_PALP_sf"/>
</dbReference>
<dbReference type="GO" id="GO:0006567">
    <property type="term" value="P:L-threonine catabolic process"/>
    <property type="evidence" value="ECO:0007669"/>
    <property type="project" value="TreeGrafter"/>
</dbReference>
<dbReference type="PANTHER" id="PTHR48078:SF7">
    <property type="entry name" value="BLL6502 PROTEIN"/>
    <property type="match status" value="1"/>
</dbReference>
<evidence type="ECO:0000313" key="6">
    <source>
        <dbReference type="EMBL" id="KKN54421.1"/>
    </source>
</evidence>
<evidence type="ECO:0000256" key="2">
    <source>
        <dbReference type="ARBA" id="ARBA00010869"/>
    </source>
</evidence>
<dbReference type="AlphaFoldDB" id="A0A0F9TZ60"/>
<organism evidence="6">
    <name type="scientific">marine sediment metagenome</name>
    <dbReference type="NCBI Taxonomy" id="412755"/>
    <lineage>
        <taxon>unclassified sequences</taxon>
        <taxon>metagenomes</taxon>
        <taxon>ecological metagenomes</taxon>
    </lineage>
</organism>
<feature type="domain" description="Tryptophan synthase beta chain-like PALP" evidence="5">
    <location>
        <begin position="22"/>
        <end position="306"/>
    </location>
</feature>
<comment type="cofactor">
    <cofactor evidence="1">
        <name>pyridoxal 5'-phosphate</name>
        <dbReference type="ChEBI" id="CHEBI:597326"/>
    </cofactor>
</comment>
<reference evidence="6" key="1">
    <citation type="journal article" date="2015" name="Nature">
        <title>Complex archaea that bridge the gap between prokaryotes and eukaryotes.</title>
        <authorList>
            <person name="Spang A."/>
            <person name="Saw J.H."/>
            <person name="Jorgensen S.L."/>
            <person name="Zaremba-Niedzwiedzka K."/>
            <person name="Martijn J."/>
            <person name="Lind A.E."/>
            <person name="van Eijk R."/>
            <person name="Schleper C."/>
            <person name="Guy L."/>
            <person name="Ettema T.J."/>
        </authorList>
    </citation>
    <scope>NUCLEOTIDE SEQUENCE</scope>
</reference>
<dbReference type="EMBL" id="LAZR01000930">
    <property type="protein sequence ID" value="KKN54421.1"/>
    <property type="molecule type" value="Genomic_DNA"/>
</dbReference>
<dbReference type="GO" id="GO:0004794">
    <property type="term" value="F:threonine deaminase activity"/>
    <property type="evidence" value="ECO:0007669"/>
    <property type="project" value="TreeGrafter"/>
</dbReference>
<comment type="caution">
    <text evidence="6">The sequence shown here is derived from an EMBL/GenBank/DDBJ whole genome shotgun (WGS) entry which is preliminary data.</text>
</comment>
<dbReference type="CDD" id="cd01562">
    <property type="entry name" value="Thr-dehyd"/>
    <property type="match status" value="1"/>
</dbReference>
<dbReference type="InterPro" id="IPR050147">
    <property type="entry name" value="Ser/Thr_Dehydratase"/>
</dbReference>
<sequence length="318" mass="35082">MKMERPTFKDVLEARSIIKNYLFRSPLYSYPQLNQLLDAEIYIKHENYMPTCAFKVRGGINLIYHLTREQKEKGVVTASTGNHALSIAYASNLFGVPATIVMPEKSNPTKVKAVKSLGANIIFFGRIFDESKDYAEKLAGERRARFIHPANEPYLIAGVGTYALEILEECPSLDMIIVPVGGGSGASGCCIVKEAVNPKVQVIAVQAEKAPAACLSWKAKKIVKDKMETAAEGLATQIGYELTQEILQDFLTDFILVSEEEMVQAILIYMELVRNLAEEASSSPLAAALKIKERLKGKKVALVLTGSNISMDRLKHIL</sequence>
<dbReference type="Gene3D" id="3.40.50.1100">
    <property type="match status" value="2"/>
</dbReference>
<proteinExistence type="inferred from homology"/>
<gene>
    <name evidence="6" type="ORF">LCGC14_0592680</name>
</gene>
<evidence type="ECO:0000256" key="4">
    <source>
        <dbReference type="ARBA" id="ARBA00023239"/>
    </source>
</evidence>